<reference evidence="5 6" key="1">
    <citation type="submission" date="2021-02" db="EMBL/GenBank/DDBJ databases">
        <title>Whole genome sequencing of Pseudomonas alcaliphila strain SM2.</title>
        <authorList>
            <person name="Alshamsi M.S."/>
            <person name="Sudalaimuthuasari N."/>
            <person name="Kundu B."/>
            <person name="AlMaskari R.S."/>
            <person name="Elmahi Y."/>
            <person name="Mundra S."/>
            <person name="Chandran S."/>
            <person name="Malik S."/>
            <person name="Hazzouri K.M."/>
            <person name="Amiri K.M.A."/>
        </authorList>
    </citation>
    <scope>NUCLEOTIDE SEQUENCE [LARGE SCALE GENOMIC DNA]</scope>
    <source>
        <strain evidence="5 6">SM2</strain>
    </source>
</reference>
<dbReference type="SUPFAM" id="SSF53335">
    <property type="entry name" value="S-adenosyl-L-methionine-dependent methyltransferases"/>
    <property type="match status" value="1"/>
</dbReference>
<evidence type="ECO:0000256" key="3">
    <source>
        <dbReference type="ARBA" id="ARBA00022679"/>
    </source>
</evidence>
<dbReference type="InterPro" id="IPR001091">
    <property type="entry name" value="RM_Methyltransferase"/>
</dbReference>
<dbReference type="KEGG" id="pty:JWV26_00050"/>
<accession>A0ABD7DWI7</accession>
<protein>
    <submittedName>
        <fullName evidence="5">Site-specific DNA-methyltransferase</fullName>
    </submittedName>
</protein>
<comment type="similarity">
    <text evidence="1">Belongs to the N(4)/N(6)-methyltransferase family.</text>
</comment>
<dbReference type="PRINTS" id="PR00508">
    <property type="entry name" value="S21N4MTFRASE"/>
</dbReference>
<organism evidence="5 6">
    <name type="scientific">Ectopseudomonas toyotomiensis</name>
    <dbReference type="NCBI Taxonomy" id="554344"/>
    <lineage>
        <taxon>Bacteria</taxon>
        <taxon>Pseudomonadati</taxon>
        <taxon>Pseudomonadota</taxon>
        <taxon>Gammaproteobacteria</taxon>
        <taxon>Pseudomonadales</taxon>
        <taxon>Pseudomonadaceae</taxon>
        <taxon>Ectopseudomonas</taxon>
    </lineage>
</organism>
<gene>
    <name evidence="5" type="ORF">JWV26_00050</name>
</gene>
<proteinExistence type="inferred from homology"/>
<dbReference type="GO" id="GO:0032259">
    <property type="term" value="P:methylation"/>
    <property type="evidence" value="ECO:0007669"/>
    <property type="project" value="UniProtKB-KW"/>
</dbReference>
<dbReference type="InterPro" id="IPR002941">
    <property type="entry name" value="DNA_methylase_N4/N6"/>
</dbReference>
<keyword evidence="2" id="KW-0489">Methyltransferase</keyword>
<dbReference type="GO" id="GO:0008168">
    <property type="term" value="F:methyltransferase activity"/>
    <property type="evidence" value="ECO:0007669"/>
    <property type="project" value="UniProtKB-KW"/>
</dbReference>
<dbReference type="PROSITE" id="PS00092">
    <property type="entry name" value="N6_MTASE"/>
    <property type="match status" value="1"/>
</dbReference>
<dbReference type="Pfam" id="PF01555">
    <property type="entry name" value="N6_N4_Mtase"/>
    <property type="match status" value="1"/>
</dbReference>
<evidence type="ECO:0000313" key="6">
    <source>
        <dbReference type="Proteomes" id="UP000663658"/>
    </source>
</evidence>
<dbReference type="Gene3D" id="3.40.50.150">
    <property type="entry name" value="Vaccinia Virus protein VP39"/>
    <property type="match status" value="1"/>
</dbReference>
<evidence type="ECO:0000256" key="1">
    <source>
        <dbReference type="ARBA" id="ARBA00006594"/>
    </source>
</evidence>
<dbReference type="InterPro" id="IPR002052">
    <property type="entry name" value="DNA_methylase_N6_adenine_CS"/>
</dbReference>
<dbReference type="InterPro" id="IPR029063">
    <property type="entry name" value="SAM-dependent_MTases_sf"/>
</dbReference>
<dbReference type="RefSeq" id="WP_206418043.1">
    <property type="nucleotide sequence ID" value="NZ_CP070505.1"/>
</dbReference>
<dbReference type="AlphaFoldDB" id="A0ABD7DWI7"/>
<dbReference type="EMBL" id="CP070505">
    <property type="protein sequence ID" value="QSL92801.1"/>
    <property type="molecule type" value="Genomic_DNA"/>
</dbReference>
<evidence type="ECO:0000259" key="4">
    <source>
        <dbReference type="Pfam" id="PF01555"/>
    </source>
</evidence>
<dbReference type="Proteomes" id="UP000663658">
    <property type="component" value="Chromosome"/>
</dbReference>
<sequence>MSKQKDQFIALLGELFQLNQPELDFGLYRILHARSAQIKAFIDTELGSEIDAHFAEQSQSNAHDSLEAARVKVAETLGEDAFLPTGELKPEYRGTKVGKEFELAQQQARDGGGVLADDAQVYEHLYRFFSRYYDKGDFMSKRYFVAENDSRAAPYAVPYDGREVMLHWANKDQYYIKSSEALSNFTFDLSTAQAKEQGQQSGFDFQPAQASPLKVHFRLAAAAEGEHNNVKESQERFFIIHDSQALQLEVNEQGQTELVVQFDYRPDSEKTGQAGTWQQKRLAEAEQVVAEQLENLLFAHPELRPFQELLFAPAPTDKQPNRTLLGKYLGQFTARNTMDYFIHKNLGGFLRRELDFYIKNEIIRLDDIEAADAPRVDEYLKKLRVLRKIARRIIDFLAQLEDFQKKLWLKKKFVVETQYCITLDRIHESFYPEIAANEEQRKEWVKLFAIDEIKADAAQPGYSEPLSVDFLKANKFLTIDTRHFDTNQKEKILATQSELDNSHNGVIIQSDNFQALSLAKQKLSQQVKLIYIDPPYNTGGDDFVYKDNYRHSSWCSMQADRLGIAKDLLSSSAGIICNLNDIEDWRYRGIVESSLGDGSYITTVTTKCSTASSFRTVNLGPVDISDRLIFAAKNRESYSYTTSYVTKPVDLAHFSRFIVNPEQDCSLWEFKPIKIQVLQDLGFPCENSATGMKLARQKWGDAAHSIVENACEQFAIKNADRVFETKTLQKPAPWLRDYIEKSKTKKDQVIPVERETSETMYLLGGRQFYFLSKSIRTVDGIKAVAEPASTIWMDIDTNNLKHEGAVDFPLGKKPIKLISRLIEMAQHAEGNYILDYFAGSGSTGHAVISTNRKNNYNNKYVLFEMGHHFSSVLLPRIKKSIYSTTWRNEKPISRDGTSHCFKYLRLESFEDTLNNLQLPDTPRLNIIATDSSEMARDYLLKYWLEFETAGSPSLLNVREFSDPTAYTLKVKQPGSDAQVEKTIDLVETFNWLIGLHVAHLDQPRRYAIELVRETDPELPQDQDTRWRATAIKEREDGEFWFRAVEGHVLRVPGDELSRERVLVIWRKLTGNSGRDQAALEAWLGKRGINPRESEFATIYVNGNHALPSDGEAAMRVRLIEETFAQRMWEDA</sequence>
<feature type="domain" description="DNA methylase N-4/N-6" evidence="4">
    <location>
        <begin position="527"/>
        <end position="869"/>
    </location>
</feature>
<evidence type="ECO:0000256" key="2">
    <source>
        <dbReference type="ARBA" id="ARBA00022603"/>
    </source>
</evidence>
<evidence type="ECO:0000313" key="5">
    <source>
        <dbReference type="EMBL" id="QSL92801.1"/>
    </source>
</evidence>
<keyword evidence="3" id="KW-0808">Transferase</keyword>
<name>A0ABD7DWI7_9GAMM</name>